<evidence type="ECO:0000256" key="1">
    <source>
        <dbReference type="SAM" id="MobiDB-lite"/>
    </source>
</evidence>
<gene>
    <name evidence="3" type="ORF">PCANC_08106</name>
    <name evidence="2" type="ORF">PCANC_17543</name>
</gene>
<dbReference type="EMBL" id="PGCJ01000968">
    <property type="protein sequence ID" value="PLW12878.1"/>
    <property type="molecule type" value="Genomic_DNA"/>
</dbReference>
<dbReference type="EMBL" id="PGCJ01000136">
    <property type="protein sequence ID" value="PLW44531.1"/>
    <property type="molecule type" value="Genomic_DNA"/>
</dbReference>
<keyword evidence="4" id="KW-1185">Reference proteome</keyword>
<reference evidence="3 4" key="1">
    <citation type="submission" date="2017-11" db="EMBL/GenBank/DDBJ databases">
        <title>De novo assembly and phasing of dikaryotic genomes from two isolates of Puccinia coronata f. sp. avenae, the causal agent of oat crown rust.</title>
        <authorList>
            <person name="Miller M.E."/>
            <person name="Zhang Y."/>
            <person name="Omidvar V."/>
            <person name="Sperschneider J."/>
            <person name="Schwessinger B."/>
            <person name="Raley C."/>
            <person name="Palmer J.M."/>
            <person name="Garnica D."/>
            <person name="Upadhyaya N."/>
            <person name="Rathjen J."/>
            <person name="Taylor J.M."/>
            <person name="Park R.F."/>
            <person name="Dodds P.N."/>
            <person name="Hirsch C.D."/>
            <person name="Kianian S.F."/>
            <person name="Figueroa M."/>
        </authorList>
    </citation>
    <scope>NUCLEOTIDE SEQUENCE [LARGE SCALE GENOMIC DNA]</scope>
    <source>
        <strain evidence="3">12NC29</strain>
    </source>
</reference>
<dbReference type="Proteomes" id="UP000235388">
    <property type="component" value="Unassembled WGS sequence"/>
</dbReference>
<comment type="caution">
    <text evidence="3">The sequence shown here is derived from an EMBL/GenBank/DDBJ whole genome shotgun (WGS) entry which is preliminary data.</text>
</comment>
<proteinExistence type="predicted"/>
<evidence type="ECO:0000313" key="2">
    <source>
        <dbReference type="EMBL" id="PLW12878.1"/>
    </source>
</evidence>
<evidence type="ECO:0000313" key="4">
    <source>
        <dbReference type="Proteomes" id="UP000235388"/>
    </source>
</evidence>
<sequence>MLFGSLQASTSWLAVTFKHRPNLGSDVPQFHLQTENLTVGMNGSGWGRVTREGHGQRDISDQSGSHWSHSVFAM</sequence>
<dbReference type="AlphaFoldDB" id="A0A2N5V3H0"/>
<accession>A0A2N5V3H0</accession>
<organism evidence="3 4">
    <name type="scientific">Puccinia coronata f. sp. avenae</name>
    <dbReference type="NCBI Taxonomy" id="200324"/>
    <lineage>
        <taxon>Eukaryota</taxon>
        <taxon>Fungi</taxon>
        <taxon>Dikarya</taxon>
        <taxon>Basidiomycota</taxon>
        <taxon>Pucciniomycotina</taxon>
        <taxon>Pucciniomycetes</taxon>
        <taxon>Pucciniales</taxon>
        <taxon>Pucciniaceae</taxon>
        <taxon>Puccinia</taxon>
    </lineage>
</organism>
<evidence type="ECO:0000313" key="3">
    <source>
        <dbReference type="EMBL" id="PLW44531.1"/>
    </source>
</evidence>
<protein>
    <submittedName>
        <fullName evidence="3">Uncharacterized protein</fullName>
    </submittedName>
</protein>
<name>A0A2N5V3H0_9BASI</name>
<feature type="region of interest" description="Disordered" evidence="1">
    <location>
        <begin position="43"/>
        <end position="74"/>
    </location>
</feature>
<feature type="compositionally biased region" description="Basic and acidic residues" evidence="1">
    <location>
        <begin position="49"/>
        <end position="60"/>
    </location>
</feature>